<keyword evidence="1" id="KW-0472">Membrane</keyword>
<name>A0ABR0D5N7_9LAMI</name>
<feature type="transmembrane region" description="Helical" evidence="1">
    <location>
        <begin position="37"/>
        <end position="55"/>
    </location>
</feature>
<protein>
    <submittedName>
        <fullName evidence="2">Uncharacterized protein</fullName>
    </submittedName>
</protein>
<keyword evidence="1" id="KW-0812">Transmembrane</keyword>
<evidence type="ECO:0000313" key="3">
    <source>
        <dbReference type="Proteomes" id="UP001291926"/>
    </source>
</evidence>
<gene>
    <name evidence="2" type="ORF">RD792_011326</name>
</gene>
<keyword evidence="1" id="KW-1133">Transmembrane helix</keyword>
<proteinExistence type="predicted"/>
<reference evidence="2 3" key="1">
    <citation type="journal article" date="2023" name="bioRxiv">
        <title>Genome report: Whole genome sequence and annotation of Penstemon davidsonii.</title>
        <authorList>
            <person name="Ostevik K.L."/>
            <person name="Alabady M."/>
            <person name="Zhang M."/>
            <person name="Rausher M.D."/>
        </authorList>
    </citation>
    <scope>NUCLEOTIDE SEQUENCE [LARGE SCALE GENOMIC DNA]</scope>
    <source>
        <strain evidence="2">DNT005</strain>
        <tissue evidence="2">Whole leaf</tissue>
    </source>
</reference>
<evidence type="ECO:0000256" key="1">
    <source>
        <dbReference type="SAM" id="Phobius"/>
    </source>
</evidence>
<dbReference type="Proteomes" id="UP001291926">
    <property type="component" value="Unassembled WGS sequence"/>
</dbReference>
<evidence type="ECO:0000313" key="2">
    <source>
        <dbReference type="EMBL" id="KAK4484106.1"/>
    </source>
</evidence>
<organism evidence="2 3">
    <name type="scientific">Penstemon davidsonii</name>
    <dbReference type="NCBI Taxonomy" id="160366"/>
    <lineage>
        <taxon>Eukaryota</taxon>
        <taxon>Viridiplantae</taxon>
        <taxon>Streptophyta</taxon>
        <taxon>Embryophyta</taxon>
        <taxon>Tracheophyta</taxon>
        <taxon>Spermatophyta</taxon>
        <taxon>Magnoliopsida</taxon>
        <taxon>eudicotyledons</taxon>
        <taxon>Gunneridae</taxon>
        <taxon>Pentapetalae</taxon>
        <taxon>asterids</taxon>
        <taxon>lamiids</taxon>
        <taxon>Lamiales</taxon>
        <taxon>Plantaginaceae</taxon>
        <taxon>Cheloneae</taxon>
        <taxon>Penstemon</taxon>
    </lineage>
</organism>
<keyword evidence="3" id="KW-1185">Reference proteome</keyword>
<accession>A0ABR0D5N7</accession>
<comment type="caution">
    <text evidence="2">The sequence shown here is derived from an EMBL/GenBank/DDBJ whole genome shotgun (WGS) entry which is preliminary data.</text>
</comment>
<sequence>MSLPSVDCVYLREDFVKELKNANSNYKFPSPVPVLRFLYELCFTMVLLSSVYYILQVVYPGLDFFGHSCVFVRGDLPFQKCKAALEAVEFLDCGPEGDVGSYFADVVTQMAQDVSYFMR</sequence>
<dbReference type="EMBL" id="JAYDYQ010002534">
    <property type="protein sequence ID" value="KAK4484106.1"/>
    <property type="molecule type" value="Genomic_DNA"/>
</dbReference>